<dbReference type="SUPFAM" id="SSF56281">
    <property type="entry name" value="Metallo-hydrolase/oxidoreductase"/>
    <property type="match status" value="1"/>
</dbReference>
<sequence length="271" mass="29368">MAAFICTACGTQHAPSGSPPAACPICTDERQYVPFSGQGWTTLDRLRLGHMPTFRDDCGILGIGMSPHFAIGQRALLVRTPHGNVLWDCISLVDDVMVELIRGIGGLTALAISHPHYYTTMVEWSHAFGGIPVHLHAADRQWVMRPDPCLDFWDGEAKAIGSGLTLVRAGGHYAGGTVLHWADSAGGRGALLSGDILQVVADRKHVGFMRSYPNFIPLGAAAVLAIRDRIAPYPFDAVYGAFWHAVIPQDGKQRVQASVERHIASLERPEE</sequence>
<evidence type="ECO:0000313" key="2">
    <source>
        <dbReference type="EMBL" id="NNM72928.1"/>
    </source>
</evidence>
<keyword evidence="2" id="KW-0378">Hydrolase</keyword>
<dbReference type="Gene3D" id="3.60.15.10">
    <property type="entry name" value="Ribonuclease Z/Hydroxyacylglutathione hydrolase-like"/>
    <property type="match status" value="1"/>
</dbReference>
<keyword evidence="3" id="KW-1185">Reference proteome</keyword>
<feature type="domain" description="Metallo-beta-lactamase" evidence="1">
    <location>
        <begin position="72"/>
        <end position="242"/>
    </location>
</feature>
<comment type="caution">
    <text evidence="2">The sequence shown here is derived from an EMBL/GenBank/DDBJ whole genome shotgun (WGS) entry which is preliminary data.</text>
</comment>
<accession>A0A849I6B8</accession>
<dbReference type="InterPro" id="IPR001279">
    <property type="entry name" value="Metallo-B-lactamas"/>
</dbReference>
<evidence type="ECO:0000313" key="3">
    <source>
        <dbReference type="Proteomes" id="UP000564885"/>
    </source>
</evidence>
<dbReference type="PANTHER" id="PTHR36839:SF1">
    <property type="entry name" value="METALLO-BETA-LACTAMASE FAMILY PROTEIN (AFU_ORTHOLOGUE AFUA_5G12770)"/>
    <property type="match status" value="1"/>
</dbReference>
<dbReference type="InterPro" id="IPR036866">
    <property type="entry name" value="RibonucZ/Hydroxyglut_hydro"/>
</dbReference>
<dbReference type="Proteomes" id="UP000564885">
    <property type="component" value="Unassembled WGS sequence"/>
</dbReference>
<gene>
    <name evidence="2" type="ORF">HJG44_11120</name>
</gene>
<name>A0A849I6B8_9HYPH</name>
<proteinExistence type="predicted"/>
<dbReference type="RefSeq" id="WP_171218441.1">
    <property type="nucleotide sequence ID" value="NZ_JABEPP010000003.1"/>
</dbReference>
<reference evidence="2 3" key="1">
    <citation type="submission" date="2020-04" db="EMBL/GenBank/DDBJ databases">
        <title>Enterovirga sp. isolate from soil.</title>
        <authorList>
            <person name="Chea S."/>
            <person name="Kim D.-U."/>
        </authorList>
    </citation>
    <scope>NUCLEOTIDE SEQUENCE [LARGE SCALE GENOMIC DNA]</scope>
    <source>
        <strain evidence="2 3">DB1703</strain>
    </source>
</reference>
<dbReference type="AlphaFoldDB" id="A0A849I6B8"/>
<organism evidence="2 3">
    <name type="scientific">Enterovirga aerilata</name>
    <dbReference type="NCBI Taxonomy" id="2730920"/>
    <lineage>
        <taxon>Bacteria</taxon>
        <taxon>Pseudomonadati</taxon>
        <taxon>Pseudomonadota</taxon>
        <taxon>Alphaproteobacteria</taxon>
        <taxon>Hyphomicrobiales</taxon>
        <taxon>Methylobacteriaceae</taxon>
        <taxon>Enterovirga</taxon>
    </lineage>
</organism>
<evidence type="ECO:0000259" key="1">
    <source>
        <dbReference type="SMART" id="SM00849"/>
    </source>
</evidence>
<dbReference type="SMART" id="SM00849">
    <property type="entry name" value="Lactamase_B"/>
    <property type="match status" value="1"/>
</dbReference>
<protein>
    <submittedName>
        <fullName evidence="2">MBL fold metallo-hydrolase</fullName>
    </submittedName>
</protein>
<dbReference type="PANTHER" id="PTHR36839">
    <property type="entry name" value="METALLO-BETA-LACTAMASE FAMILY PROTEIN (AFU_ORTHOLOGUE AFUA_5G12770)"/>
    <property type="match status" value="1"/>
</dbReference>
<dbReference type="GO" id="GO:0016787">
    <property type="term" value="F:hydrolase activity"/>
    <property type="evidence" value="ECO:0007669"/>
    <property type="project" value="UniProtKB-KW"/>
</dbReference>
<dbReference type="EMBL" id="JABEPP010000003">
    <property type="protein sequence ID" value="NNM72928.1"/>
    <property type="molecule type" value="Genomic_DNA"/>
</dbReference>